<dbReference type="EMBL" id="CM010719">
    <property type="protein sequence ID" value="RZC62929.1"/>
    <property type="molecule type" value="Genomic_DNA"/>
</dbReference>
<evidence type="ECO:0000256" key="4">
    <source>
        <dbReference type="ARBA" id="ARBA00022801"/>
    </source>
</evidence>
<comment type="catalytic activity">
    <reaction evidence="1">
        <text>Random hydrolysis of (1-&gt;4)-beta-D-mannosidic linkages in mannans, galactomannans and glucomannans.</text>
        <dbReference type="EC" id="3.2.1.78"/>
    </reaction>
</comment>
<keyword evidence="4" id="KW-0378">Hydrolase</keyword>
<organism evidence="8 9">
    <name type="scientific">Papaver somniferum</name>
    <name type="common">Opium poppy</name>
    <dbReference type="NCBI Taxonomy" id="3469"/>
    <lineage>
        <taxon>Eukaryota</taxon>
        <taxon>Viridiplantae</taxon>
        <taxon>Streptophyta</taxon>
        <taxon>Embryophyta</taxon>
        <taxon>Tracheophyta</taxon>
        <taxon>Spermatophyta</taxon>
        <taxon>Magnoliopsida</taxon>
        <taxon>Ranunculales</taxon>
        <taxon>Papaveraceae</taxon>
        <taxon>Papaveroideae</taxon>
        <taxon>Papaver</taxon>
    </lineage>
</organism>
<comment type="similarity">
    <text evidence="2">Belongs to the glycosyl hydrolase 5 (cellulase A) family.</text>
</comment>
<protein>
    <recommendedName>
        <fullName evidence="3">mannan endo-1,4-beta-mannosidase</fullName>
        <ecNumber evidence="3">3.2.1.78</ecNumber>
    </recommendedName>
</protein>
<dbReference type="Proteomes" id="UP000316621">
    <property type="component" value="Chromosome 5"/>
</dbReference>
<dbReference type="EC" id="3.2.1.78" evidence="3"/>
<dbReference type="PANTHER" id="PTHR31451:SF54">
    <property type="entry name" value="MANNAN ENDO-1,4-BETA-MANNOSIDASE 6"/>
    <property type="match status" value="1"/>
</dbReference>
<keyword evidence="9" id="KW-1185">Reference proteome</keyword>
<gene>
    <name evidence="8" type="ORF">C5167_024689</name>
</gene>
<evidence type="ECO:0000256" key="5">
    <source>
        <dbReference type="ARBA" id="ARBA00023295"/>
    </source>
</evidence>
<dbReference type="GO" id="GO:0016985">
    <property type="term" value="F:mannan endo-1,4-beta-mannosidase activity"/>
    <property type="evidence" value="ECO:0007669"/>
    <property type="project" value="UniProtKB-EC"/>
</dbReference>
<dbReference type="FunFam" id="3.20.20.80:FF:000012">
    <property type="entry name" value="Mannan endo-1,4-beta-mannosidase 6"/>
    <property type="match status" value="1"/>
</dbReference>
<dbReference type="PANTHER" id="PTHR31451">
    <property type="match status" value="1"/>
</dbReference>
<dbReference type="Pfam" id="PF26410">
    <property type="entry name" value="GH5_mannosidase"/>
    <property type="match status" value="1"/>
</dbReference>
<dbReference type="Gene3D" id="3.20.20.80">
    <property type="entry name" value="Glycosidases"/>
    <property type="match status" value="1"/>
</dbReference>
<dbReference type="OMA" id="GEGHFFW"/>
<accession>A0A4Y7JT59</accession>
<evidence type="ECO:0000313" key="9">
    <source>
        <dbReference type="Proteomes" id="UP000316621"/>
    </source>
</evidence>
<evidence type="ECO:0000256" key="2">
    <source>
        <dbReference type="ARBA" id="ARBA00005641"/>
    </source>
</evidence>
<dbReference type="SUPFAM" id="SSF51445">
    <property type="entry name" value="(Trans)glycosidases"/>
    <property type="match status" value="1"/>
</dbReference>
<evidence type="ECO:0000256" key="6">
    <source>
        <dbReference type="SAM" id="MobiDB-lite"/>
    </source>
</evidence>
<dbReference type="STRING" id="3469.A0A4Y7JT59"/>
<sequence length="538" mass="60202">MYLASKCSWFNNNCVNMINTQREKPKLLGYKTKMSSIHLLVIMSIFWLSFVVGKSSSNSVCADDNSVDIGLSVPDGVVAPDQHFGGGGPASVESSTTNYLSSTSSSDEYGLEDGDFDDLLGSEQEWEMVSRKGNQFVILPTSMSKQQDTVRPFYVNGFNTYWLMLFAADDSTKGKVSQIFQEASSVGLTVCRTWAFNDGGWRALQKSPGVYDEDIFKALDFVLSEAKKYKIRLVMSLVNNWESYGGKSQYVKWGKEFAGLTNLTSDDDFFTHPTLRTYYKNHTLLNRVNTFTNVTYKNDPTIFAWELMNEARCSSDPSGDTLQAWIQEMAMHVKSIDPNHLLEIGVEGFYGPLTPDRVQLNPNKVAQQVGTDFIRNHQALGIDFASVHMYADSWISPSVSNAHIKFVTSWMKSHIEDAEKKLGGMPVIFSEFGVSVRDSGYNASFRDTLISTVYKTILDSTKKGGSGAGSLLWQIFPEDTEYMNDGYAIVLSKSPATSNIISLHSTRLMLFNSRCSWRCRWVCSKKKNALPSVDVDDQ</sequence>
<feature type="region of interest" description="Disordered" evidence="6">
    <location>
        <begin position="84"/>
        <end position="112"/>
    </location>
</feature>
<evidence type="ECO:0000256" key="1">
    <source>
        <dbReference type="ARBA" id="ARBA00001678"/>
    </source>
</evidence>
<dbReference type="AlphaFoldDB" id="A0A4Y7JT59"/>
<feature type="domain" description="Glycoside hydrolase family 5" evidence="7">
    <location>
        <begin position="149"/>
        <end position="473"/>
    </location>
</feature>
<dbReference type="InterPro" id="IPR045053">
    <property type="entry name" value="MAN-like"/>
</dbReference>
<reference evidence="8 9" key="1">
    <citation type="journal article" date="2018" name="Science">
        <title>The opium poppy genome and morphinan production.</title>
        <authorList>
            <person name="Guo L."/>
            <person name="Winzer T."/>
            <person name="Yang X."/>
            <person name="Li Y."/>
            <person name="Ning Z."/>
            <person name="He Z."/>
            <person name="Teodor R."/>
            <person name="Lu Y."/>
            <person name="Bowser T.A."/>
            <person name="Graham I.A."/>
            <person name="Ye K."/>
        </authorList>
    </citation>
    <scope>NUCLEOTIDE SEQUENCE [LARGE SCALE GENOMIC DNA]</scope>
    <source>
        <strain evidence="9">cv. HN1</strain>
        <tissue evidence="8">Leaves</tissue>
    </source>
</reference>
<dbReference type="GO" id="GO:0000272">
    <property type="term" value="P:polysaccharide catabolic process"/>
    <property type="evidence" value="ECO:0007669"/>
    <property type="project" value="InterPro"/>
</dbReference>
<proteinExistence type="inferred from homology"/>
<dbReference type="InterPro" id="IPR017853">
    <property type="entry name" value="GH"/>
</dbReference>
<evidence type="ECO:0000256" key="3">
    <source>
        <dbReference type="ARBA" id="ARBA00012706"/>
    </source>
</evidence>
<feature type="compositionally biased region" description="Low complexity" evidence="6">
    <location>
        <begin position="94"/>
        <end position="108"/>
    </location>
</feature>
<dbReference type="InterPro" id="IPR001547">
    <property type="entry name" value="Glyco_hydro_5"/>
</dbReference>
<keyword evidence="5" id="KW-0326">Glycosidase</keyword>
<evidence type="ECO:0000259" key="7">
    <source>
        <dbReference type="Pfam" id="PF26410"/>
    </source>
</evidence>
<evidence type="ECO:0000313" key="8">
    <source>
        <dbReference type="EMBL" id="RZC62929.1"/>
    </source>
</evidence>
<name>A0A4Y7JT59_PAPSO</name>
<dbReference type="Gramene" id="RZC62929">
    <property type="protein sequence ID" value="RZC62929"/>
    <property type="gene ID" value="C5167_024689"/>
</dbReference>